<keyword evidence="2" id="KW-1185">Reference proteome</keyword>
<evidence type="ECO:0000313" key="1">
    <source>
        <dbReference type="EMBL" id="GAA5159415.1"/>
    </source>
</evidence>
<gene>
    <name evidence="1" type="ORF">GCM10023321_40530</name>
</gene>
<proteinExistence type="predicted"/>
<dbReference type="Proteomes" id="UP001428817">
    <property type="component" value="Unassembled WGS sequence"/>
</dbReference>
<organism evidence="1 2">
    <name type="scientific">Pseudonocardia eucalypti</name>
    <dbReference type="NCBI Taxonomy" id="648755"/>
    <lineage>
        <taxon>Bacteria</taxon>
        <taxon>Bacillati</taxon>
        <taxon>Actinomycetota</taxon>
        <taxon>Actinomycetes</taxon>
        <taxon>Pseudonocardiales</taxon>
        <taxon>Pseudonocardiaceae</taxon>
        <taxon>Pseudonocardia</taxon>
    </lineage>
</organism>
<evidence type="ECO:0000313" key="2">
    <source>
        <dbReference type="Proteomes" id="UP001428817"/>
    </source>
</evidence>
<name>A0ABP9QC75_9PSEU</name>
<dbReference type="EMBL" id="BAABJP010000018">
    <property type="protein sequence ID" value="GAA5159415.1"/>
    <property type="molecule type" value="Genomic_DNA"/>
</dbReference>
<reference evidence="2" key="1">
    <citation type="journal article" date="2019" name="Int. J. Syst. Evol. Microbiol.">
        <title>The Global Catalogue of Microorganisms (GCM) 10K type strain sequencing project: providing services to taxonomists for standard genome sequencing and annotation.</title>
        <authorList>
            <consortium name="The Broad Institute Genomics Platform"/>
            <consortium name="The Broad Institute Genome Sequencing Center for Infectious Disease"/>
            <person name="Wu L."/>
            <person name="Ma J."/>
        </authorList>
    </citation>
    <scope>NUCLEOTIDE SEQUENCE [LARGE SCALE GENOMIC DNA]</scope>
    <source>
        <strain evidence="2">JCM 18303</strain>
    </source>
</reference>
<comment type="caution">
    <text evidence="1">The sequence shown here is derived from an EMBL/GenBank/DDBJ whole genome shotgun (WGS) entry which is preliminary data.</text>
</comment>
<protein>
    <submittedName>
        <fullName evidence="1">Uncharacterized protein</fullName>
    </submittedName>
</protein>
<sequence>MRVLQERLDGRGWVGLPRLALGPLRLVPDAARFKIDINLRALFETQEGRQVDVDLES</sequence>
<accession>A0ABP9QC75</accession>